<dbReference type="AlphaFoldDB" id="A0A2M9Q9W3"/>
<proteinExistence type="predicted"/>
<dbReference type="Proteomes" id="UP000232101">
    <property type="component" value="Unassembled WGS sequence"/>
</dbReference>
<protein>
    <submittedName>
        <fullName evidence="1">Uncharacterized protein</fullName>
    </submittedName>
</protein>
<gene>
    <name evidence="1" type="ORF">CWD94_04780</name>
</gene>
<reference evidence="1 2" key="1">
    <citation type="submission" date="2017-11" db="EMBL/GenBank/DDBJ databases">
        <title>Bacterial isolate from king chilli rhizosphere.</title>
        <authorList>
            <person name="Takhelmayum P."/>
            <person name="Sarangthem I."/>
        </authorList>
    </citation>
    <scope>NUCLEOTIDE SEQUENCE [LARGE SCALE GENOMIC DNA]</scope>
    <source>
        <strain evidence="2">t26</strain>
    </source>
</reference>
<dbReference type="InterPro" id="IPR022118">
    <property type="entry name" value="Peptidase_C70_AvrRpt2"/>
</dbReference>
<name>A0A2M9Q9W3_9BACI</name>
<organism evidence="1 2">
    <name type="scientific">Lysinibacillus xylanilyticus</name>
    <dbReference type="NCBI Taxonomy" id="582475"/>
    <lineage>
        <taxon>Bacteria</taxon>
        <taxon>Bacillati</taxon>
        <taxon>Bacillota</taxon>
        <taxon>Bacilli</taxon>
        <taxon>Bacillales</taxon>
        <taxon>Bacillaceae</taxon>
        <taxon>Lysinibacillus</taxon>
    </lineage>
</organism>
<dbReference type="RefSeq" id="WP_100542288.1">
    <property type="nucleotide sequence ID" value="NZ_CP158849.1"/>
</dbReference>
<dbReference type="Pfam" id="PF12385">
    <property type="entry name" value="Peptidase_C70"/>
    <property type="match status" value="1"/>
</dbReference>
<accession>A0A2M9Q9W3</accession>
<evidence type="ECO:0000313" key="1">
    <source>
        <dbReference type="EMBL" id="PJO44812.1"/>
    </source>
</evidence>
<evidence type="ECO:0000313" key="2">
    <source>
        <dbReference type="Proteomes" id="UP000232101"/>
    </source>
</evidence>
<dbReference type="EMBL" id="PHQY01000323">
    <property type="protein sequence ID" value="PJO44812.1"/>
    <property type="molecule type" value="Genomic_DNA"/>
</dbReference>
<comment type="caution">
    <text evidence="1">The sequence shown here is derived from an EMBL/GenBank/DDBJ whole genome shotgun (WGS) entry which is preliminary data.</text>
</comment>
<sequence length="116" mass="12791">MYFDINSYALVTNEFSFANGLKLHLNHDMSGWNYNASDAPSFGNIQTAINGKNPVGAVWLAFSGESYHWRVINGYDTDGGNFVGYKDPDAGQNNTATNYVSWSTVSGKINTVYMSK</sequence>